<reference evidence="3" key="1">
    <citation type="submission" date="2025-08" db="UniProtKB">
        <authorList>
            <consortium name="RefSeq"/>
        </authorList>
    </citation>
    <scope>IDENTIFICATION</scope>
    <source>
        <strain evidence="3">11010-0011.00</strain>
        <tissue evidence="3">Whole body</tissue>
    </source>
</reference>
<dbReference type="GO" id="GO:0046592">
    <property type="term" value="F:polyamine oxidase activity"/>
    <property type="evidence" value="ECO:0007669"/>
    <property type="project" value="TreeGrafter"/>
</dbReference>
<evidence type="ECO:0000313" key="3">
    <source>
        <dbReference type="RefSeq" id="XP_030376794.1"/>
    </source>
</evidence>
<dbReference type="OrthoDB" id="2219495at2759"/>
<protein>
    <submittedName>
        <fullName evidence="3">Protein anon-37Cs</fullName>
    </submittedName>
</protein>
<name>A0A6J2TL80_DROLE</name>
<dbReference type="GeneID" id="115625768"/>
<keyword evidence="2" id="KW-1185">Reference proteome</keyword>
<gene>
    <name evidence="3" type="primary">LOC115625768</name>
</gene>
<dbReference type="RefSeq" id="XP_030376794.1">
    <property type="nucleotide sequence ID" value="XM_030520934.1"/>
</dbReference>
<dbReference type="PANTHER" id="PTHR10742:SF398">
    <property type="entry name" value="AMINE OXIDASE DOMAIN-CONTAINING PROTEIN-RELATED"/>
    <property type="match status" value="1"/>
</dbReference>
<sequence length="544" mass="61027">MVHPQLKRSIESLSFSGYKLTRRNLYNAPALKVMGRSVNNSSSNNNDQQQYNLESAKQNTQIVVIGAGLAGLSAAQHLLRHGFRSTIVLEATDRYGGRVNSKRFGDTYCELGAKWVNMNIDGAHNTIYELLRNAEGLRKQLKQRECANYVHTQGREVPPNMVELIDMQFRQLCRGFKVSEKVKSGGDLHVLDNVMAYFKTESEKLVGHSYPDPEKRALAREIFQSLFKEFSSILGCCLEYVNIEHITSCPVQQELRPLYVPTGLDNVLDTLTQHISKEQLQTGKPVGSIQWQTLSDFGAPTSPLPQERKCVACLDGTLYSADHIICTLPLGVLKNFSAILFKPALPLEKLQAIRNLGYGNPVKIYLAYKRPISRWLKSNLRPLGAQLGKDEPAITVNGRQERLWTQQVVEISQLPSSQHVLEIRVGGGYYDEIEKLPDVTLLEQITALLRQCLRNRLVPYPQALLRSNWSTSACYLGGRPYFSTTSSARDVQRLAEPLGDIAPTLLFAGDATALKGFGTIDGARTSGIREAQRIIDYYYLKQYM</sequence>
<dbReference type="InterPro" id="IPR050281">
    <property type="entry name" value="Flavin_monoamine_oxidase"/>
</dbReference>
<accession>A0A6J2TL80</accession>
<evidence type="ECO:0000259" key="1">
    <source>
        <dbReference type="Pfam" id="PF01593"/>
    </source>
</evidence>
<feature type="domain" description="Amine oxidase" evidence="1">
    <location>
        <begin position="69"/>
        <end position="535"/>
    </location>
</feature>
<dbReference type="Gene3D" id="3.90.660.10">
    <property type="match status" value="1"/>
</dbReference>
<organism evidence="2 3">
    <name type="scientific">Drosophila lebanonensis</name>
    <name type="common">Fruit fly</name>
    <name type="synonym">Scaptodrosophila lebanonensis</name>
    <dbReference type="NCBI Taxonomy" id="7225"/>
    <lineage>
        <taxon>Eukaryota</taxon>
        <taxon>Metazoa</taxon>
        <taxon>Ecdysozoa</taxon>
        <taxon>Arthropoda</taxon>
        <taxon>Hexapoda</taxon>
        <taxon>Insecta</taxon>
        <taxon>Pterygota</taxon>
        <taxon>Neoptera</taxon>
        <taxon>Endopterygota</taxon>
        <taxon>Diptera</taxon>
        <taxon>Brachycera</taxon>
        <taxon>Muscomorpha</taxon>
        <taxon>Ephydroidea</taxon>
        <taxon>Drosophilidae</taxon>
        <taxon>Scaptodrosophila</taxon>
    </lineage>
</organism>
<dbReference type="PANTHER" id="PTHR10742">
    <property type="entry name" value="FLAVIN MONOAMINE OXIDASE"/>
    <property type="match status" value="1"/>
</dbReference>
<dbReference type="Gene3D" id="3.50.50.60">
    <property type="entry name" value="FAD/NAD(P)-binding domain"/>
    <property type="match status" value="1"/>
</dbReference>
<dbReference type="Proteomes" id="UP000504634">
    <property type="component" value="Unplaced"/>
</dbReference>
<dbReference type="SUPFAM" id="SSF54373">
    <property type="entry name" value="FAD-linked reductases, C-terminal domain"/>
    <property type="match status" value="1"/>
</dbReference>
<evidence type="ECO:0000313" key="2">
    <source>
        <dbReference type="Proteomes" id="UP000504634"/>
    </source>
</evidence>
<dbReference type="AlphaFoldDB" id="A0A6J2TL80"/>
<dbReference type="SMR" id="A0A6J2TL80"/>
<dbReference type="SUPFAM" id="SSF51905">
    <property type="entry name" value="FAD/NAD(P)-binding domain"/>
    <property type="match status" value="1"/>
</dbReference>
<dbReference type="Pfam" id="PF01593">
    <property type="entry name" value="Amino_oxidase"/>
    <property type="match status" value="1"/>
</dbReference>
<proteinExistence type="predicted"/>
<dbReference type="InterPro" id="IPR002937">
    <property type="entry name" value="Amino_oxidase"/>
</dbReference>
<dbReference type="InterPro" id="IPR036188">
    <property type="entry name" value="FAD/NAD-bd_sf"/>
</dbReference>